<organism evidence="2 3">
    <name type="scientific">Ruminococcus flavefaciens 007c</name>
    <dbReference type="NCBI Taxonomy" id="1341157"/>
    <lineage>
        <taxon>Bacteria</taxon>
        <taxon>Bacillati</taxon>
        <taxon>Bacillota</taxon>
        <taxon>Clostridia</taxon>
        <taxon>Eubacteriales</taxon>
        <taxon>Oscillospiraceae</taxon>
        <taxon>Ruminococcus</taxon>
    </lineage>
</organism>
<dbReference type="OrthoDB" id="9796485at2"/>
<dbReference type="Gene3D" id="3.40.50.850">
    <property type="entry name" value="Isochorismatase-like"/>
    <property type="match status" value="1"/>
</dbReference>
<feature type="domain" description="Isochorismatase-like" evidence="1">
    <location>
        <begin position="5"/>
        <end position="173"/>
    </location>
</feature>
<dbReference type="PATRIC" id="fig|1341157.4.peg.3232"/>
<comment type="caution">
    <text evidence="2">The sequence shown here is derived from an EMBL/GenBank/DDBJ whole genome shotgun (WGS) entry which is preliminary data.</text>
</comment>
<dbReference type="InterPro" id="IPR036380">
    <property type="entry name" value="Isochorismatase-like_sf"/>
</dbReference>
<dbReference type="Pfam" id="PF00857">
    <property type="entry name" value="Isochorismatase"/>
    <property type="match status" value="1"/>
</dbReference>
<dbReference type="EMBL" id="ATAX01000037">
    <property type="protein sequence ID" value="EWM52172.1"/>
    <property type="molecule type" value="Genomic_DNA"/>
</dbReference>
<reference evidence="2 3" key="1">
    <citation type="journal article" date="2014" name="PLoS ONE">
        <title>Rumen cellulosomics: divergent fiber-degrading strategies revealed by comparative genome-wide analysis of six ruminococcal strains.</title>
        <authorList>
            <person name="Dassa B."/>
            <person name="Borovok I."/>
            <person name="Ruimy-Israeli V."/>
            <person name="Lamed R."/>
            <person name="Flint H.J."/>
            <person name="Duncan S.H."/>
            <person name="Henrissat B."/>
            <person name="Coutinho P."/>
            <person name="Morrison M."/>
            <person name="Mosoni P."/>
            <person name="Yeoman C.J."/>
            <person name="White B.A."/>
            <person name="Bayer E.A."/>
        </authorList>
    </citation>
    <scope>NUCLEOTIDE SEQUENCE [LARGE SCALE GENOMIC DNA]</scope>
    <source>
        <strain evidence="2 3">007c</strain>
    </source>
</reference>
<accession>W7UV67</accession>
<proteinExistence type="predicted"/>
<dbReference type="InterPro" id="IPR000868">
    <property type="entry name" value="Isochorismatase-like_dom"/>
</dbReference>
<dbReference type="AlphaFoldDB" id="W7UV67"/>
<gene>
    <name evidence="2" type="ORF">RF007C_02000</name>
</gene>
<dbReference type="SUPFAM" id="SSF52499">
    <property type="entry name" value="Isochorismatase-like hydrolases"/>
    <property type="match status" value="1"/>
</dbReference>
<dbReference type="CDD" id="cd00431">
    <property type="entry name" value="cysteine_hydrolases"/>
    <property type="match status" value="1"/>
</dbReference>
<evidence type="ECO:0000259" key="1">
    <source>
        <dbReference type="Pfam" id="PF00857"/>
    </source>
</evidence>
<keyword evidence="3" id="KW-1185">Reference proteome</keyword>
<evidence type="ECO:0000313" key="2">
    <source>
        <dbReference type="EMBL" id="EWM52172.1"/>
    </source>
</evidence>
<protein>
    <recommendedName>
        <fullName evidence="1">Isochorismatase-like domain-containing protein</fullName>
    </recommendedName>
</protein>
<name>W7UV67_RUMFL</name>
<dbReference type="eggNOG" id="COG1335">
    <property type="taxonomic scope" value="Bacteria"/>
</dbReference>
<sequence>MKKFLIVVDMQKDFIDGALGSAEACAIVPAAVKKIAEFDGEIFATLDTHFENYMETAEGKKLPVPHCIKGTEGWKLNKEIALALEGRNYTAVEKNTFGSVKLPELVKAAAGDEEMYIELIGLCTDICVVSNALLLKANFPETAIAVDAACCAGVTPAKHEAALETMRSCQIDVI</sequence>
<dbReference type="RefSeq" id="WP_019680411.1">
    <property type="nucleotide sequence ID" value="NZ_ATAX01000037.1"/>
</dbReference>
<evidence type="ECO:0000313" key="3">
    <source>
        <dbReference type="Proteomes" id="UP000019365"/>
    </source>
</evidence>
<dbReference type="Proteomes" id="UP000019365">
    <property type="component" value="Unassembled WGS sequence"/>
</dbReference>